<evidence type="ECO:0000313" key="10">
    <source>
        <dbReference type="Proteomes" id="UP001591681"/>
    </source>
</evidence>
<comment type="catalytic activity">
    <reaction evidence="8">
        <text>glucuronate acceptor + UDP-alpha-D-glucuronate = acceptor beta-D-glucuronoside + UDP + H(+)</text>
        <dbReference type="Rhea" id="RHEA:21032"/>
        <dbReference type="ChEBI" id="CHEBI:15378"/>
        <dbReference type="ChEBI" id="CHEBI:58052"/>
        <dbReference type="ChEBI" id="CHEBI:58223"/>
        <dbReference type="ChEBI" id="CHEBI:132367"/>
        <dbReference type="ChEBI" id="CHEBI:132368"/>
        <dbReference type="EC" id="2.4.1.17"/>
    </reaction>
</comment>
<dbReference type="Gene3D" id="3.40.50.2000">
    <property type="entry name" value="Glycogen Phosphorylase B"/>
    <property type="match status" value="2"/>
</dbReference>
<evidence type="ECO:0000256" key="8">
    <source>
        <dbReference type="RuleBase" id="RU362059"/>
    </source>
</evidence>
<dbReference type="AlphaFoldDB" id="A0ABD1JJZ3"/>
<evidence type="ECO:0000256" key="4">
    <source>
        <dbReference type="ARBA" id="ARBA00022692"/>
    </source>
</evidence>
<comment type="subcellular location">
    <subcellularLocation>
        <location evidence="8">Membrane</location>
        <topology evidence="8">Single-pass membrane protein</topology>
    </subcellularLocation>
</comment>
<dbReference type="PROSITE" id="PS00375">
    <property type="entry name" value="UDPGT"/>
    <property type="match status" value="1"/>
</dbReference>
<keyword evidence="6 8" id="KW-0472">Membrane</keyword>
<keyword evidence="2 7" id="KW-0328">Glycosyltransferase</keyword>
<proteinExistence type="inferred from homology"/>
<keyword evidence="4 8" id="KW-0812">Transmembrane</keyword>
<name>A0ABD1JJZ3_9TELE</name>
<keyword evidence="10" id="KW-1185">Reference proteome</keyword>
<accession>A0ABD1JJZ3</accession>
<keyword evidence="3 7" id="KW-0808">Transferase</keyword>
<evidence type="ECO:0000256" key="6">
    <source>
        <dbReference type="ARBA" id="ARBA00023136"/>
    </source>
</evidence>
<protein>
    <recommendedName>
        <fullName evidence="8">UDP-glucuronosyltransferase</fullName>
        <ecNumber evidence="8">2.4.1.17</ecNumber>
    </recommendedName>
</protein>
<dbReference type="EC" id="2.4.1.17" evidence="8"/>
<evidence type="ECO:0000256" key="2">
    <source>
        <dbReference type="ARBA" id="ARBA00022676"/>
    </source>
</evidence>
<comment type="similarity">
    <text evidence="1 7">Belongs to the UDP-glycosyltransferase family.</text>
</comment>
<keyword evidence="8" id="KW-0732">Signal</keyword>
<feature type="signal peptide" evidence="8">
    <location>
        <begin position="1"/>
        <end position="29"/>
    </location>
</feature>
<sequence length="533" mass="60584">MMAKLLLRGLMSYPLLLSLLISCPPECHGGKILVMPIEGSRWVNTVLLIRELHARGHTVTVMRSADSWFMEEESPYYNSITVQHTKALFSKEFLTAFIGTLIEVEKGSASLLNFTPLQFISTLQNIHAVTCQVVSAMFEDRALMQRLNESQFDVLLTDPVLGHGILLAHYLKVPLVYNVRWALGADGHLFLAPSPTSYVPMLGSHLSDQMTFLQRVKNTLLHLMSQFRRRFILGPLYQAVCDRYFEPKVDFYELVQAADIWLMRVDFVFEFPRPTMPNVVYVGGFQCKPAEPLPQDLEDFVQSSGEHGVIVMSLGTFVGDVPRDFAESVAAAFAELPQKVIWKHAGERPSSLGNNTLLVKWMPQKDLLGHPKTRAFVAHGGTNGVQEAIYHGVPVVGIPLFHDQYDNLLRLKEKGGARILSVATVDKANVLQALRAVLHETSYREKMQRLSRLHRDQPMTPMDRAIFWIEFVMRHKGAAHLRTESYKMPWYSYHSLDVAVFLLAVIFGFMGTVFYTIRLFCCKVCFRKKIKYD</sequence>
<dbReference type="GO" id="GO:0015020">
    <property type="term" value="F:glucuronosyltransferase activity"/>
    <property type="evidence" value="ECO:0007669"/>
    <property type="project" value="UniProtKB-EC"/>
</dbReference>
<dbReference type="Pfam" id="PF00201">
    <property type="entry name" value="UDPGT"/>
    <property type="match status" value="1"/>
</dbReference>
<dbReference type="GO" id="GO:0016020">
    <property type="term" value="C:membrane"/>
    <property type="evidence" value="ECO:0007669"/>
    <property type="project" value="UniProtKB-SubCell"/>
</dbReference>
<gene>
    <name evidence="9" type="ORF">ACEWY4_016232</name>
</gene>
<evidence type="ECO:0000313" key="9">
    <source>
        <dbReference type="EMBL" id="KAL2087404.1"/>
    </source>
</evidence>
<reference evidence="9 10" key="1">
    <citation type="submission" date="2024-09" db="EMBL/GenBank/DDBJ databases">
        <title>A chromosome-level genome assembly of Gray's grenadier anchovy, Coilia grayii.</title>
        <authorList>
            <person name="Fu Z."/>
        </authorList>
    </citation>
    <scope>NUCLEOTIDE SEQUENCE [LARGE SCALE GENOMIC DNA]</scope>
    <source>
        <strain evidence="9">G4</strain>
        <tissue evidence="9">Muscle</tissue>
    </source>
</reference>
<dbReference type="PROSITE" id="PS51257">
    <property type="entry name" value="PROKAR_LIPOPROTEIN"/>
    <property type="match status" value="1"/>
</dbReference>
<dbReference type="InterPro" id="IPR035595">
    <property type="entry name" value="UDP_glycos_trans_CS"/>
</dbReference>
<evidence type="ECO:0000256" key="3">
    <source>
        <dbReference type="ARBA" id="ARBA00022679"/>
    </source>
</evidence>
<evidence type="ECO:0000256" key="5">
    <source>
        <dbReference type="ARBA" id="ARBA00022989"/>
    </source>
</evidence>
<comment type="caution">
    <text evidence="9">The sequence shown here is derived from an EMBL/GenBank/DDBJ whole genome shotgun (WGS) entry which is preliminary data.</text>
</comment>
<evidence type="ECO:0000256" key="1">
    <source>
        <dbReference type="ARBA" id="ARBA00009995"/>
    </source>
</evidence>
<feature type="chain" id="PRO_5044528093" description="UDP-glucuronosyltransferase" evidence="8">
    <location>
        <begin position="30"/>
        <end position="533"/>
    </location>
</feature>
<dbReference type="SUPFAM" id="SSF53756">
    <property type="entry name" value="UDP-Glycosyltransferase/glycogen phosphorylase"/>
    <property type="match status" value="1"/>
</dbReference>
<feature type="transmembrane region" description="Helical" evidence="8">
    <location>
        <begin position="498"/>
        <end position="521"/>
    </location>
</feature>
<keyword evidence="5 8" id="KW-1133">Transmembrane helix</keyword>
<dbReference type="CDD" id="cd03784">
    <property type="entry name" value="GT1_Gtf-like"/>
    <property type="match status" value="1"/>
</dbReference>
<dbReference type="Proteomes" id="UP001591681">
    <property type="component" value="Unassembled WGS sequence"/>
</dbReference>
<evidence type="ECO:0000256" key="7">
    <source>
        <dbReference type="RuleBase" id="RU003718"/>
    </source>
</evidence>
<dbReference type="PANTHER" id="PTHR48043">
    <property type="entry name" value="EG:EG0003.4 PROTEIN-RELATED"/>
    <property type="match status" value="1"/>
</dbReference>
<dbReference type="InterPro" id="IPR002213">
    <property type="entry name" value="UDP_glucos_trans"/>
</dbReference>
<dbReference type="FunFam" id="3.40.50.2000:FF:000001">
    <property type="entry name" value="UDP-glucuronosyltransferase"/>
    <property type="match status" value="1"/>
</dbReference>
<dbReference type="EMBL" id="JBHFQA010000014">
    <property type="protein sequence ID" value="KAL2087404.1"/>
    <property type="molecule type" value="Genomic_DNA"/>
</dbReference>
<organism evidence="9 10">
    <name type="scientific">Coilia grayii</name>
    <name type="common">Gray's grenadier anchovy</name>
    <dbReference type="NCBI Taxonomy" id="363190"/>
    <lineage>
        <taxon>Eukaryota</taxon>
        <taxon>Metazoa</taxon>
        <taxon>Chordata</taxon>
        <taxon>Craniata</taxon>
        <taxon>Vertebrata</taxon>
        <taxon>Euteleostomi</taxon>
        <taxon>Actinopterygii</taxon>
        <taxon>Neopterygii</taxon>
        <taxon>Teleostei</taxon>
        <taxon>Clupei</taxon>
        <taxon>Clupeiformes</taxon>
        <taxon>Clupeoidei</taxon>
        <taxon>Engraulidae</taxon>
        <taxon>Coilinae</taxon>
        <taxon>Coilia</taxon>
    </lineage>
</organism>
<dbReference type="InterPro" id="IPR050271">
    <property type="entry name" value="UDP-glycosyltransferase"/>
</dbReference>
<dbReference type="PANTHER" id="PTHR48043:SF63">
    <property type="entry name" value="UDP GLUCURONOSYLTRANSFERASE 5 FAMILY, POLYPEPTIDE F1-RELATED"/>
    <property type="match status" value="1"/>
</dbReference>